<comment type="caution">
    <text evidence="1">The sequence shown here is derived from an EMBL/GenBank/DDBJ whole genome shotgun (WGS) entry which is preliminary data.</text>
</comment>
<dbReference type="Proteomes" id="UP001445076">
    <property type="component" value="Unassembled WGS sequence"/>
</dbReference>
<sequence length="251" mass="29308">MEFQNILTEETRALYLEDLQKILEGTPRPLGKRCFLAEEKSYKVKLERGYGYFIQLYNCLAECYHAVGFYRHWDGIHIYFDSNGERPCQFVDSYEKLHNIENQIIDMRLGVQNFDNCAYFVITFLDFVTSSKLSSSVELIHDFENYMSKYPDETVILNVRSMVNELQNKINLDTRSRNNTLAPYTVHRPAKNTKEHKHRCYVKRLINKFVGQKSKPGILSRELIDKAMESIVLPQVTKTEKPTESPAASRS</sequence>
<accession>A0AAW0XZV5</accession>
<dbReference type="EMBL" id="JARKIK010000008">
    <property type="protein sequence ID" value="KAK8749942.1"/>
    <property type="molecule type" value="Genomic_DNA"/>
</dbReference>
<protein>
    <submittedName>
        <fullName evidence="1">Uncharacterized protein</fullName>
    </submittedName>
</protein>
<feature type="non-terminal residue" evidence="1">
    <location>
        <position position="251"/>
    </location>
</feature>
<name>A0AAW0XZV5_CHEQU</name>
<evidence type="ECO:0000313" key="1">
    <source>
        <dbReference type="EMBL" id="KAK8749942.1"/>
    </source>
</evidence>
<gene>
    <name evidence="1" type="ORF">OTU49_015140</name>
</gene>
<proteinExistence type="predicted"/>
<evidence type="ECO:0000313" key="2">
    <source>
        <dbReference type="Proteomes" id="UP001445076"/>
    </source>
</evidence>
<reference evidence="1 2" key="1">
    <citation type="journal article" date="2024" name="BMC Genomics">
        <title>Genome assembly of redclaw crayfish (Cherax quadricarinatus) provides insights into its immune adaptation and hypoxia tolerance.</title>
        <authorList>
            <person name="Liu Z."/>
            <person name="Zheng J."/>
            <person name="Li H."/>
            <person name="Fang K."/>
            <person name="Wang S."/>
            <person name="He J."/>
            <person name="Zhou D."/>
            <person name="Weng S."/>
            <person name="Chi M."/>
            <person name="Gu Z."/>
            <person name="He J."/>
            <person name="Li F."/>
            <person name="Wang M."/>
        </authorList>
    </citation>
    <scope>NUCLEOTIDE SEQUENCE [LARGE SCALE GENOMIC DNA]</scope>
    <source>
        <strain evidence="1">ZL_2023a</strain>
    </source>
</reference>
<dbReference type="AlphaFoldDB" id="A0AAW0XZV5"/>
<keyword evidence="2" id="KW-1185">Reference proteome</keyword>
<organism evidence="1 2">
    <name type="scientific">Cherax quadricarinatus</name>
    <name type="common">Australian red claw crayfish</name>
    <dbReference type="NCBI Taxonomy" id="27406"/>
    <lineage>
        <taxon>Eukaryota</taxon>
        <taxon>Metazoa</taxon>
        <taxon>Ecdysozoa</taxon>
        <taxon>Arthropoda</taxon>
        <taxon>Crustacea</taxon>
        <taxon>Multicrustacea</taxon>
        <taxon>Malacostraca</taxon>
        <taxon>Eumalacostraca</taxon>
        <taxon>Eucarida</taxon>
        <taxon>Decapoda</taxon>
        <taxon>Pleocyemata</taxon>
        <taxon>Astacidea</taxon>
        <taxon>Parastacoidea</taxon>
        <taxon>Parastacidae</taxon>
        <taxon>Cherax</taxon>
    </lineage>
</organism>